<dbReference type="Pfam" id="PF02493">
    <property type="entry name" value="MORN"/>
    <property type="match status" value="3"/>
</dbReference>
<dbReference type="PROSITE" id="PS50082">
    <property type="entry name" value="WD_REPEATS_2"/>
    <property type="match status" value="6"/>
</dbReference>
<dbReference type="PRINTS" id="PR00320">
    <property type="entry name" value="GPROTEINBRPT"/>
</dbReference>
<accession>A0A196SA28</accession>
<comment type="similarity">
    <text evidence="1">Belongs to the WD repeat G protein beta family. Ribosomal protein RACK1 subfamily.</text>
</comment>
<comment type="caution">
    <text evidence="5">The sequence shown here is derived from an EMBL/GenBank/DDBJ whole genome shotgun (WGS) entry which is preliminary data.</text>
</comment>
<keyword evidence="3" id="KW-0677">Repeat</keyword>
<dbReference type="InterPro" id="IPR019775">
    <property type="entry name" value="WD40_repeat_CS"/>
</dbReference>
<dbReference type="Gene3D" id="2.20.110.10">
    <property type="entry name" value="Histone H3 K4-specific methyltransferase SET7/9 N-terminal domain"/>
    <property type="match status" value="1"/>
</dbReference>
<feature type="repeat" description="WD" evidence="4">
    <location>
        <begin position="513"/>
        <end position="555"/>
    </location>
</feature>
<dbReference type="Gene3D" id="2.130.10.10">
    <property type="entry name" value="YVTN repeat-like/Quinoprotein amine dehydrogenase"/>
    <property type="match status" value="2"/>
</dbReference>
<feature type="repeat" description="WD" evidence="4">
    <location>
        <begin position="569"/>
        <end position="610"/>
    </location>
</feature>
<dbReference type="InterPro" id="IPR020472">
    <property type="entry name" value="WD40_PAC1"/>
</dbReference>
<keyword evidence="6" id="KW-1185">Reference proteome</keyword>
<evidence type="ECO:0000313" key="6">
    <source>
        <dbReference type="Proteomes" id="UP000078348"/>
    </source>
</evidence>
<feature type="repeat" description="WD" evidence="4">
    <location>
        <begin position="797"/>
        <end position="825"/>
    </location>
</feature>
<keyword evidence="2 4" id="KW-0853">WD repeat</keyword>
<dbReference type="PROSITE" id="PS00678">
    <property type="entry name" value="WD_REPEATS_1"/>
    <property type="match status" value="4"/>
</dbReference>
<feature type="repeat" description="WD" evidence="4">
    <location>
        <begin position="654"/>
        <end position="697"/>
    </location>
</feature>
<dbReference type="FunFam" id="2.130.10.10:FF:000615">
    <property type="entry name" value="Receptor for activated C kinase 1"/>
    <property type="match status" value="1"/>
</dbReference>
<gene>
    <name evidence="5" type="ORF">AV274_5326</name>
</gene>
<dbReference type="InterPro" id="IPR045223">
    <property type="entry name" value="RACK1-like"/>
</dbReference>
<dbReference type="PANTHER" id="PTHR19868">
    <property type="entry name" value="RECEPTOR FOR ACTIVATED PROTEIN KINASE C RACK1"/>
    <property type="match status" value="1"/>
</dbReference>
<evidence type="ECO:0000256" key="1">
    <source>
        <dbReference type="ARBA" id="ARBA00007253"/>
    </source>
</evidence>
<dbReference type="STRING" id="478820.A0A196SA28"/>
<dbReference type="InterPro" id="IPR015943">
    <property type="entry name" value="WD40/YVTN_repeat-like_dom_sf"/>
</dbReference>
<evidence type="ECO:0000256" key="3">
    <source>
        <dbReference type="ARBA" id="ARBA00022737"/>
    </source>
</evidence>
<dbReference type="OrthoDB" id="7875889at2759"/>
<dbReference type="EMBL" id="LXWW01000486">
    <property type="protein sequence ID" value="OAO12952.1"/>
    <property type="molecule type" value="Genomic_DNA"/>
</dbReference>
<evidence type="ECO:0000256" key="2">
    <source>
        <dbReference type="ARBA" id="ARBA00022574"/>
    </source>
</evidence>
<dbReference type="Pfam" id="PF00400">
    <property type="entry name" value="WD40"/>
    <property type="match status" value="6"/>
</dbReference>
<dbReference type="SUPFAM" id="SSF82185">
    <property type="entry name" value="Histone H3 K4-specific methyltransferase SET7/9 N-terminal domain"/>
    <property type="match status" value="2"/>
</dbReference>
<dbReference type="InterPro" id="IPR001680">
    <property type="entry name" value="WD40_rpt"/>
</dbReference>
<protein>
    <submittedName>
        <fullName evidence="5">Guanine nucleotide-binding protein subunit beta-like protein</fullName>
    </submittedName>
</protein>
<dbReference type="GO" id="GO:0045182">
    <property type="term" value="F:translation regulator activity"/>
    <property type="evidence" value="ECO:0007669"/>
    <property type="project" value="InterPro"/>
</dbReference>
<dbReference type="AlphaFoldDB" id="A0A196SA28"/>
<dbReference type="SMART" id="SM00320">
    <property type="entry name" value="WD40"/>
    <property type="match status" value="7"/>
</dbReference>
<name>A0A196SA28_BLAHN</name>
<evidence type="ECO:0000256" key="4">
    <source>
        <dbReference type="PROSITE-ProRule" id="PRU00221"/>
    </source>
</evidence>
<dbReference type="GO" id="GO:0043022">
    <property type="term" value="F:ribosome binding"/>
    <property type="evidence" value="ECO:0007669"/>
    <property type="project" value="InterPro"/>
</dbReference>
<dbReference type="Proteomes" id="UP000078348">
    <property type="component" value="Unassembled WGS sequence"/>
</dbReference>
<dbReference type="SUPFAM" id="SSF50978">
    <property type="entry name" value="WD40 repeat-like"/>
    <property type="match status" value="1"/>
</dbReference>
<reference evidence="5 6" key="1">
    <citation type="submission" date="2016-05" db="EMBL/GenBank/DDBJ databases">
        <title>Nuclear genome of Blastocystis sp. subtype 1 NandII.</title>
        <authorList>
            <person name="Gentekaki E."/>
            <person name="Curtis B."/>
            <person name="Stairs C."/>
            <person name="Eme L."/>
            <person name="Herman E."/>
            <person name="Klimes V."/>
            <person name="Arias M.C."/>
            <person name="Elias M."/>
            <person name="Hilliou F."/>
            <person name="Klute M."/>
            <person name="Malik S.-B."/>
            <person name="Pightling A."/>
            <person name="Rachubinski R."/>
            <person name="Salas D."/>
            <person name="Schlacht A."/>
            <person name="Suga H."/>
            <person name="Archibald J."/>
            <person name="Ball S.G."/>
            <person name="Clark G."/>
            <person name="Dacks J."/>
            <person name="Van Der Giezen M."/>
            <person name="Tsaousis A."/>
            <person name="Roger A."/>
        </authorList>
    </citation>
    <scope>NUCLEOTIDE SEQUENCE [LARGE SCALE GENOMIC DNA]</scope>
    <source>
        <strain evidence="6">ATCC 50177 / NandII</strain>
    </source>
</reference>
<dbReference type="InterPro" id="IPR003409">
    <property type="entry name" value="MORN"/>
</dbReference>
<dbReference type="InterPro" id="IPR036322">
    <property type="entry name" value="WD40_repeat_dom_sf"/>
</dbReference>
<sequence>MTGTSFVELYHQNEDSRPIHVFTGYVTQQWKCVLGMVYTDDDENSPLYEGFFDAEGKYDGYGTYFDHLHSFTGSFSHGVPKSGQLFTNSTLVYAGEVDEEYQMEGNGVLYYPVRNNSGAKYVKYEGAFKSGVFCGFGKLFAKGVTERGELEYCGYFKDGMFDGKGIMVAKDKLVMCWNPRVTLAGLVECSREEFDRIPSVGEWVDGKPKKGYKFLTNGEPCSVVVENGVVEIENYVNEKGEAISGYGVEATDENGDNVLDLGFMKVVWNGNVSVKSVKRENGEEVTVEKRFRMNNGRQEGEVSFRVNGVLVFKGCCVDGVPNGQGTMTGRDGENAKGEWRNGELVKGTIRVYRNGQWRTYTMDSMTAPFQYLGGFAQPISGKGNMTVGTRTTSGTFENGEMVMGHEYIESTKQGMKWDVRYVFVVNGEKATLRYSVLDNDEKVYDSLVYDSCSIVSKGNGIVELSFDNEGEKVTMIYKCTQKQLKQVFSEESITVDKRFRDEMSAQVTLRGCLKGHNGWVTSLAASPVDADTLVSSSRDHTCLVWKLHAGDPIDDPTLVMSCGTPVKSFEGHSHIVQDVSLSYDGQYALTASWDHSVRLWNVATGMCEKTLSGHSKDVLSVCFSPDNRLIMSCGRDRTIKLWNTLGECQFTLDKQGHNDWVSCVRFVPNMEKPRIVSCGFDKVVKVWNLENMKVEYNLVAHTQVVNKVVVSPDGSLCASAGKDGFVMIWDLATGMEQFRENFEEEVTDVAFSPANYWIAVATTKEIVIYDLEKKEKVASVAPEFPKMGKKGTMPSCTCLCWSMDGASLFTGYTDNVIRVWEVKSM</sequence>
<proteinExistence type="inferred from homology"/>
<dbReference type="PROSITE" id="PS50294">
    <property type="entry name" value="WD_REPEATS_REGION"/>
    <property type="match status" value="6"/>
</dbReference>
<dbReference type="CDD" id="cd00200">
    <property type="entry name" value="WD40"/>
    <property type="match status" value="1"/>
</dbReference>
<feature type="repeat" description="WD" evidence="4">
    <location>
        <begin position="698"/>
        <end position="739"/>
    </location>
</feature>
<evidence type="ECO:0000313" key="5">
    <source>
        <dbReference type="EMBL" id="OAO12952.1"/>
    </source>
</evidence>
<feature type="repeat" description="WD" evidence="4">
    <location>
        <begin position="611"/>
        <end position="643"/>
    </location>
</feature>
<organism evidence="5 6">
    <name type="scientific">Blastocystis sp. subtype 1 (strain ATCC 50177 / NandII)</name>
    <dbReference type="NCBI Taxonomy" id="478820"/>
    <lineage>
        <taxon>Eukaryota</taxon>
        <taxon>Sar</taxon>
        <taxon>Stramenopiles</taxon>
        <taxon>Bigyra</taxon>
        <taxon>Opalozoa</taxon>
        <taxon>Opalinata</taxon>
        <taxon>Blastocystidae</taxon>
        <taxon>Blastocystis</taxon>
    </lineage>
</organism>